<dbReference type="Proteomes" id="UP001163046">
    <property type="component" value="Unassembled WGS sequence"/>
</dbReference>
<comment type="caution">
    <text evidence="1">The sequence shown here is derived from an EMBL/GenBank/DDBJ whole genome shotgun (WGS) entry which is preliminary data.</text>
</comment>
<proteinExistence type="predicted"/>
<name>A0A9X0CLR1_9CNID</name>
<dbReference type="OrthoDB" id="5987487at2759"/>
<accession>A0A9X0CLR1</accession>
<organism evidence="1 2">
    <name type="scientific">Desmophyllum pertusum</name>
    <dbReference type="NCBI Taxonomy" id="174260"/>
    <lineage>
        <taxon>Eukaryota</taxon>
        <taxon>Metazoa</taxon>
        <taxon>Cnidaria</taxon>
        <taxon>Anthozoa</taxon>
        <taxon>Hexacorallia</taxon>
        <taxon>Scleractinia</taxon>
        <taxon>Caryophylliina</taxon>
        <taxon>Caryophylliidae</taxon>
        <taxon>Desmophyllum</taxon>
    </lineage>
</organism>
<dbReference type="EMBL" id="MU827306">
    <property type="protein sequence ID" value="KAJ7363276.1"/>
    <property type="molecule type" value="Genomic_DNA"/>
</dbReference>
<sequence length="202" mass="23010">MRNHLAEDVLSKKMLYLLQAYKKNVSQTQGHEAAYLDKTIEFIDMTSKVANIFSDRRPVSSLDDHRLATNQQVLDYLNKWEKDAEAHTELRKSERGKRLLSDKLRFDLSSMIIGFQEVCKTAFEHFPGSTISPFRTNSDLVENIFCQERGHNGQNSNPTYAQYGPTMNSIVLGQTTTTTSSNTGSVENLCFFKNGPFRSNKK</sequence>
<protein>
    <submittedName>
        <fullName evidence="1">Uncharacterized protein</fullName>
    </submittedName>
</protein>
<keyword evidence="2" id="KW-1185">Reference proteome</keyword>
<gene>
    <name evidence="1" type="ORF">OS493_011559</name>
</gene>
<evidence type="ECO:0000313" key="2">
    <source>
        <dbReference type="Proteomes" id="UP001163046"/>
    </source>
</evidence>
<reference evidence="1" key="1">
    <citation type="submission" date="2023-01" db="EMBL/GenBank/DDBJ databases">
        <title>Genome assembly of the deep-sea coral Lophelia pertusa.</title>
        <authorList>
            <person name="Herrera S."/>
            <person name="Cordes E."/>
        </authorList>
    </citation>
    <scope>NUCLEOTIDE SEQUENCE</scope>
    <source>
        <strain evidence="1">USNM1676648</strain>
        <tissue evidence="1">Polyp</tissue>
    </source>
</reference>
<dbReference type="AlphaFoldDB" id="A0A9X0CLR1"/>
<evidence type="ECO:0000313" key="1">
    <source>
        <dbReference type="EMBL" id="KAJ7363276.1"/>
    </source>
</evidence>